<name>A0A917F5H9_9ACTN</name>
<dbReference type="EMBL" id="BMKQ01000001">
    <property type="protein sequence ID" value="GGF48569.1"/>
    <property type="molecule type" value="Genomic_DNA"/>
</dbReference>
<evidence type="ECO:0000313" key="1">
    <source>
        <dbReference type="EMBL" id="GGF48569.1"/>
    </source>
</evidence>
<evidence type="ECO:0008006" key="3">
    <source>
        <dbReference type="Google" id="ProtNLM"/>
    </source>
</evidence>
<dbReference type="Proteomes" id="UP000649179">
    <property type="component" value="Unassembled WGS sequence"/>
</dbReference>
<evidence type="ECO:0000313" key="2">
    <source>
        <dbReference type="Proteomes" id="UP000649179"/>
    </source>
</evidence>
<reference evidence="1" key="2">
    <citation type="submission" date="2020-09" db="EMBL/GenBank/DDBJ databases">
        <authorList>
            <person name="Sun Q."/>
            <person name="Zhou Y."/>
        </authorList>
    </citation>
    <scope>NUCLEOTIDE SEQUENCE</scope>
    <source>
        <strain evidence="1">CGMCC 1.16067</strain>
    </source>
</reference>
<protein>
    <recommendedName>
        <fullName evidence="3">SinR family protein</fullName>
    </recommendedName>
</protein>
<sequence length="89" mass="10026">MTAYLVSYDLKAPGKNYDSLIKYLKSHTNWWHHLGSTWVIVTNLSATQLRDGIAEHADDNDKFLVVKSGGIGAWSGFSTEGSEWLRKQL</sequence>
<dbReference type="AlphaFoldDB" id="A0A917F5H9"/>
<accession>A0A917F5H9</accession>
<organism evidence="1 2">
    <name type="scientific">Marmoricola endophyticus</name>
    <dbReference type="NCBI Taxonomy" id="2040280"/>
    <lineage>
        <taxon>Bacteria</taxon>
        <taxon>Bacillati</taxon>
        <taxon>Actinomycetota</taxon>
        <taxon>Actinomycetes</taxon>
        <taxon>Propionibacteriales</taxon>
        <taxon>Nocardioidaceae</taxon>
        <taxon>Marmoricola</taxon>
    </lineage>
</organism>
<comment type="caution">
    <text evidence="1">The sequence shown here is derived from an EMBL/GenBank/DDBJ whole genome shotgun (WGS) entry which is preliminary data.</text>
</comment>
<gene>
    <name evidence="1" type="ORF">GCM10011519_23250</name>
</gene>
<reference evidence="1" key="1">
    <citation type="journal article" date="2014" name="Int. J. Syst. Evol. Microbiol.">
        <title>Complete genome sequence of Corynebacterium casei LMG S-19264T (=DSM 44701T), isolated from a smear-ripened cheese.</title>
        <authorList>
            <consortium name="US DOE Joint Genome Institute (JGI-PGF)"/>
            <person name="Walter F."/>
            <person name="Albersmeier A."/>
            <person name="Kalinowski J."/>
            <person name="Ruckert C."/>
        </authorList>
    </citation>
    <scope>NUCLEOTIDE SEQUENCE</scope>
    <source>
        <strain evidence="1">CGMCC 1.16067</strain>
    </source>
</reference>
<proteinExistence type="predicted"/>
<keyword evidence="2" id="KW-1185">Reference proteome</keyword>